<keyword evidence="1" id="KW-0732">Signal</keyword>
<reference evidence="2" key="1">
    <citation type="submission" date="2020-07" db="EMBL/GenBank/DDBJ databases">
        <title>Huge and variable diversity of episymbiotic CPR bacteria and DPANN archaea in groundwater ecosystems.</title>
        <authorList>
            <person name="He C.Y."/>
            <person name="Keren R."/>
            <person name="Whittaker M."/>
            <person name="Farag I.F."/>
            <person name="Doudna J."/>
            <person name="Cate J.H.D."/>
            <person name="Banfield J.F."/>
        </authorList>
    </citation>
    <scope>NUCLEOTIDE SEQUENCE</scope>
    <source>
        <strain evidence="2">NC_groundwater_1586_Pr3_B-0.1um_66_15</strain>
    </source>
</reference>
<protein>
    <recommendedName>
        <fullName evidence="4">DUF4852 domain-containing protein</fullName>
    </recommendedName>
</protein>
<accession>A0A933L0J6</accession>
<dbReference type="Proteomes" id="UP000782610">
    <property type="component" value="Unassembled WGS sequence"/>
</dbReference>
<gene>
    <name evidence="2" type="ORF">HY834_08360</name>
</gene>
<proteinExistence type="predicted"/>
<evidence type="ECO:0008006" key="4">
    <source>
        <dbReference type="Google" id="ProtNLM"/>
    </source>
</evidence>
<sequence length="284" mass="31945">MQRFVSRSHSVAPILAIFALLVGCIAPAFADEQRYLQPDFEGDYFIVKNAILAEFYGENQAAPADIFLDCHLGYHVDPGADPRLALAAYIADFVLNAKQLFAGAGYPQPIWRPALVSLESSLIKKAFDLLPEYIQEEDMVSEEYVSVEERMYDEFGDGIERIVAVTYRYNLEHDLDFPGLTVGPEGCGNGDDITVSFTIDPPSGKFRYINEYLFKVCSAKGDPYDRTVCHDWREGIPDIQTRGGNFRYVATWPDGGEVRSDLLVLQEYETDDESGLVNIPIRRE</sequence>
<evidence type="ECO:0000313" key="3">
    <source>
        <dbReference type="Proteomes" id="UP000782610"/>
    </source>
</evidence>
<feature type="signal peptide" evidence="1">
    <location>
        <begin position="1"/>
        <end position="30"/>
    </location>
</feature>
<feature type="chain" id="PRO_5037461146" description="DUF4852 domain-containing protein" evidence="1">
    <location>
        <begin position="31"/>
        <end position="284"/>
    </location>
</feature>
<dbReference type="PROSITE" id="PS51257">
    <property type="entry name" value="PROKAR_LIPOPROTEIN"/>
    <property type="match status" value="1"/>
</dbReference>
<evidence type="ECO:0000256" key="1">
    <source>
        <dbReference type="SAM" id="SignalP"/>
    </source>
</evidence>
<evidence type="ECO:0000313" key="2">
    <source>
        <dbReference type="EMBL" id="MBI4921748.1"/>
    </source>
</evidence>
<name>A0A933L0J6_9HYPH</name>
<dbReference type="AlphaFoldDB" id="A0A933L0J6"/>
<dbReference type="EMBL" id="JACRAF010000023">
    <property type="protein sequence ID" value="MBI4921748.1"/>
    <property type="molecule type" value="Genomic_DNA"/>
</dbReference>
<organism evidence="2 3">
    <name type="scientific">Devosia nanyangense</name>
    <dbReference type="NCBI Taxonomy" id="1228055"/>
    <lineage>
        <taxon>Bacteria</taxon>
        <taxon>Pseudomonadati</taxon>
        <taxon>Pseudomonadota</taxon>
        <taxon>Alphaproteobacteria</taxon>
        <taxon>Hyphomicrobiales</taxon>
        <taxon>Devosiaceae</taxon>
        <taxon>Devosia</taxon>
    </lineage>
</organism>
<comment type="caution">
    <text evidence="2">The sequence shown here is derived from an EMBL/GenBank/DDBJ whole genome shotgun (WGS) entry which is preliminary data.</text>
</comment>